<dbReference type="SUPFAM" id="SSF52540">
    <property type="entry name" value="P-loop containing nucleoside triphosphate hydrolases"/>
    <property type="match status" value="1"/>
</dbReference>
<evidence type="ECO:0000313" key="3">
    <source>
        <dbReference type="Proteomes" id="UP000327007"/>
    </source>
</evidence>
<dbReference type="Pfam" id="PF13166">
    <property type="entry name" value="AAA_13"/>
    <property type="match status" value="1"/>
</dbReference>
<dbReference type="RefSeq" id="WP_004313182.1">
    <property type="nucleotide sequence ID" value="NZ_CABKPA010000035.1"/>
</dbReference>
<protein>
    <submittedName>
        <fullName evidence="2">AAA family ATPase</fullName>
    </submittedName>
</protein>
<organism evidence="2 3">
    <name type="scientific">Bacteroides xylanisolvens</name>
    <dbReference type="NCBI Taxonomy" id="371601"/>
    <lineage>
        <taxon>Bacteria</taxon>
        <taxon>Pseudomonadati</taxon>
        <taxon>Bacteroidota</taxon>
        <taxon>Bacteroidia</taxon>
        <taxon>Bacteroidales</taxon>
        <taxon>Bacteroidaceae</taxon>
        <taxon>Bacteroides</taxon>
    </lineage>
</organism>
<accession>A0AAI9S2I6</accession>
<dbReference type="InterPro" id="IPR027417">
    <property type="entry name" value="P-loop_NTPase"/>
</dbReference>
<reference evidence="3" key="1">
    <citation type="journal article" date="2018" name="J. Anim. Genet.">
        <title>Acquired interbacterial defense systems protect against interspecies antagonism in the human gut microbiome.</title>
        <authorList>
            <person name="Ross B.D."/>
            <person name="Verster A.J."/>
            <person name="Radey M.C."/>
            <person name="Schmidtke D.T."/>
            <person name="Pope C.E."/>
            <person name="Hoffman L.R."/>
            <person name="Hajjar A."/>
            <person name="Peterson S.B."/>
            <person name="Borenstein E."/>
            <person name="Mougous J."/>
        </authorList>
    </citation>
    <scope>NUCLEOTIDE SEQUENCE [LARGE SCALE GENOMIC DNA]</scope>
    <source>
        <strain evidence="3">H204</strain>
    </source>
</reference>
<proteinExistence type="predicted"/>
<name>A0AAI9S2I6_9BACE</name>
<evidence type="ECO:0000313" key="2">
    <source>
        <dbReference type="EMBL" id="KAA9043725.1"/>
    </source>
</evidence>
<dbReference type="InterPro" id="IPR026866">
    <property type="entry name" value="CR006_AAA"/>
</dbReference>
<dbReference type="Gene3D" id="3.40.50.300">
    <property type="entry name" value="P-loop containing nucleotide triphosphate hydrolases"/>
    <property type="match status" value="1"/>
</dbReference>
<feature type="domain" description="Protein CR006 P-loop" evidence="1">
    <location>
        <begin position="22"/>
        <end position="303"/>
    </location>
</feature>
<sequence>MINKISIKGPASYKNMAVFETDKNINLIYGLNGSGKSTLSEFLRKRTDNEYAECSISPLLDEDTEEILVYNENYVNDVFYSSDTQKGIFSLSKENAGARKRIDAANAALQVANRDFQKQELLQEKELEAWTSTKSIFANRFWQIKTQYTGGDRVLEYCFTGLKSSKELLLNHIVGLAKPSNKLVDSIDQLKEEIQRLNEAKGTQIPLIQEITFSAGDIEIDSLFKEVITGNANSRVAKLIDSLHNSDWVKVGLSFDTKDICPFCQRPYLDDDIIAELRSYFNEDYEKAVADIESKGKTYKDSIDLIPDIDFY</sequence>
<gene>
    <name evidence="2" type="ORF">F6S82_17805</name>
</gene>
<evidence type="ECO:0000259" key="1">
    <source>
        <dbReference type="Pfam" id="PF13166"/>
    </source>
</evidence>
<dbReference type="EMBL" id="VYQC01000011">
    <property type="protein sequence ID" value="KAA9043725.1"/>
    <property type="molecule type" value="Genomic_DNA"/>
</dbReference>
<comment type="caution">
    <text evidence="2">The sequence shown here is derived from an EMBL/GenBank/DDBJ whole genome shotgun (WGS) entry which is preliminary data.</text>
</comment>
<dbReference type="AlphaFoldDB" id="A0AAI9S2I6"/>
<dbReference type="Proteomes" id="UP000327007">
    <property type="component" value="Unassembled WGS sequence"/>
</dbReference>